<protein>
    <submittedName>
        <fullName evidence="1">Uncharacterized protein</fullName>
    </submittedName>
</protein>
<sequence length="140" mass="15254">MIAVSVIGSSVIFCTSRSSTSIFSVRYYLNSFYVGYANLILASLAANASGHTEKSATNSMVFVAYCAGNIVSSPLFKAQCHYRSSFVSIIICQVYAILAGQAVRNAHRDTIHRPQKTGQPFTGLADNNNNNNNNNFCYSF</sequence>
<name>A0A0D2B936_9EURO</name>
<evidence type="ECO:0000313" key="1">
    <source>
        <dbReference type="EMBL" id="KIW34127.1"/>
    </source>
</evidence>
<dbReference type="HOGENOM" id="CLU_1834950_0_0_1"/>
<dbReference type="RefSeq" id="XP_016254343.1">
    <property type="nucleotide sequence ID" value="XM_016387415.1"/>
</dbReference>
<dbReference type="EMBL" id="KN847040">
    <property type="protein sequence ID" value="KIW34127.1"/>
    <property type="molecule type" value="Genomic_DNA"/>
</dbReference>
<keyword evidence="2" id="KW-1185">Reference proteome</keyword>
<dbReference type="Proteomes" id="UP000054466">
    <property type="component" value="Unassembled WGS sequence"/>
</dbReference>
<reference evidence="1 2" key="1">
    <citation type="submission" date="2015-01" db="EMBL/GenBank/DDBJ databases">
        <title>The Genome Sequence of Cladophialophora immunda CBS83496.</title>
        <authorList>
            <consortium name="The Broad Institute Genomics Platform"/>
            <person name="Cuomo C."/>
            <person name="de Hoog S."/>
            <person name="Gorbushina A."/>
            <person name="Stielow B."/>
            <person name="Teixiera M."/>
            <person name="Abouelleil A."/>
            <person name="Chapman S.B."/>
            <person name="Priest M."/>
            <person name="Young S.K."/>
            <person name="Wortman J."/>
            <person name="Nusbaum C."/>
            <person name="Birren B."/>
        </authorList>
    </citation>
    <scope>NUCLEOTIDE SEQUENCE [LARGE SCALE GENOMIC DNA]</scope>
    <source>
        <strain evidence="1 2">CBS 83496</strain>
    </source>
</reference>
<evidence type="ECO:0000313" key="2">
    <source>
        <dbReference type="Proteomes" id="UP000054466"/>
    </source>
</evidence>
<dbReference type="AlphaFoldDB" id="A0A0D2B936"/>
<dbReference type="OrthoDB" id="6730379at2759"/>
<dbReference type="GeneID" id="27340117"/>
<dbReference type="VEuPathDB" id="FungiDB:PV07_00923"/>
<accession>A0A0D2B936</accession>
<gene>
    <name evidence="1" type="ORF">PV07_00923</name>
</gene>
<organism evidence="1 2">
    <name type="scientific">Cladophialophora immunda</name>
    <dbReference type="NCBI Taxonomy" id="569365"/>
    <lineage>
        <taxon>Eukaryota</taxon>
        <taxon>Fungi</taxon>
        <taxon>Dikarya</taxon>
        <taxon>Ascomycota</taxon>
        <taxon>Pezizomycotina</taxon>
        <taxon>Eurotiomycetes</taxon>
        <taxon>Chaetothyriomycetidae</taxon>
        <taxon>Chaetothyriales</taxon>
        <taxon>Herpotrichiellaceae</taxon>
        <taxon>Cladophialophora</taxon>
    </lineage>
</organism>
<proteinExistence type="predicted"/>